<dbReference type="EMBL" id="RCHU02000014">
    <property type="protein sequence ID" value="KAL3572064.1"/>
    <property type="molecule type" value="Genomic_DNA"/>
</dbReference>
<organism evidence="1 2">
    <name type="scientific">Populus alba</name>
    <name type="common">White poplar</name>
    <dbReference type="NCBI Taxonomy" id="43335"/>
    <lineage>
        <taxon>Eukaryota</taxon>
        <taxon>Viridiplantae</taxon>
        <taxon>Streptophyta</taxon>
        <taxon>Embryophyta</taxon>
        <taxon>Tracheophyta</taxon>
        <taxon>Spermatophyta</taxon>
        <taxon>Magnoliopsida</taxon>
        <taxon>eudicotyledons</taxon>
        <taxon>Gunneridae</taxon>
        <taxon>Pentapetalae</taxon>
        <taxon>rosids</taxon>
        <taxon>fabids</taxon>
        <taxon>Malpighiales</taxon>
        <taxon>Salicaceae</taxon>
        <taxon>Saliceae</taxon>
        <taxon>Populus</taxon>
    </lineage>
</organism>
<accession>A0ACC4B1G0</accession>
<evidence type="ECO:0000313" key="2">
    <source>
        <dbReference type="Proteomes" id="UP000309997"/>
    </source>
</evidence>
<keyword evidence="2" id="KW-1185">Reference proteome</keyword>
<reference evidence="1 2" key="1">
    <citation type="journal article" date="2024" name="Plant Biotechnol. J.">
        <title>Genome and CRISPR/Cas9 system of a widespread forest tree (Populus alba) in the world.</title>
        <authorList>
            <person name="Liu Y.J."/>
            <person name="Jiang P.F."/>
            <person name="Han X.M."/>
            <person name="Li X.Y."/>
            <person name="Wang H.M."/>
            <person name="Wang Y.J."/>
            <person name="Wang X.X."/>
            <person name="Zeng Q.Y."/>
        </authorList>
    </citation>
    <scope>NUCLEOTIDE SEQUENCE [LARGE SCALE GENOMIC DNA]</scope>
    <source>
        <strain evidence="2">cv. PAL-ZL1</strain>
    </source>
</reference>
<evidence type="ECO:0000313" key="1">
    <source>
        <dbReference type="EMBL" id="KAL3572064.1"/>
    </source>
</evidence>
<protein>
    <submittedName>
        <fullName evidence="1">Uncharacterized protein</fullName>
    </submittedName>
</protein>
<proteinExistence type="predicted"/>
<dbReference type="Proteomes" id="UP000309997">
    <property type="component" value="Unassembled WGS sequence"/>
</dbReference>
<name>A0ACC4B1G0_POPAL</name>
<sequence>MMWSSIANLKQNLEKIALDVHEDVEDLEIHASTNGYDSSVSDRRNSHRFAHSKSVSPSPIANGNDSPYTFEIEQYKAQIKRLQESEAEIKALSLNYAAILKEKEDQISRLNQENGSLKQNLDSTKEALNVSRNEHRRASTSSIKESGDQSPKRPHRSATQAKSRGGNQIQNGVFPKHDGMGNGILHDVYPDVIQSEMETKKDKELADLLEEKNRSLKAVKDTHELEIKELRTELEKERCKSANIQIKLQEEQSINKSFQEELRILNMDHHKTSVDVSKIHNELNEKTSEIRQLQIELSRREDEDPNVNVKSLKRVIATLEKENANLKMERNELEAALKRSKNSSPNETSPDGKVDSTTTFPRKEEMELLLQKLERDLKETCHEKEKALQQLARLKQHLLEKELKIGKMDEDSKIIEELRQSNECQKAQILHLEKALKQAIAGQEEVRMMNSNEIQKSKEMTEDLKKKLANCMSTIESKNVELLNLQTALGQYFAEVEAKDYLERQLALTKEESAKRFQLLKEAEIGTEESKREKEEILAKLSDVERKFAEGKSRVNKLEEDNAKLRRAVEQSMSRLNRMSMDSDYLVDRRIVIKLLVTYFQRNHSKEVLDLMVRMLGFSDEDKQRIGVAQQGGKGVVRGVLGLPGRLVGGILGGSAAGVQMNLASDNQSFADMWVDFLLKETEEREKRESGQDTGRPNEDSQGRSPNATGVSSSVPNHGTSTSGPNLSTAQNHGPVAPRGNSLPFAHIESEFSTVPLTSLDSSSRISRLLTKH</sequence>
<gene>
    <name evidence="1" type="ORF">D5086_025968</name>
</gene>
<comment type="caution">
    <text evidence="1">The sequence shown here is derived from an EMBL/GenBank/DDBJ whole genome shotgun (WGS) entry which is preliminary data.</text>
</comment>